<organism evidence="1">
    <name type="scientific">Arundo donax</name>
    <name type="common">Giant reed</name>
    <name type="synonym">Donax arundinaceus</name>
    <dbReference type="NCBI Taxonomy" id="35708"/>
    <lineage>
        <taxon>Eukaryota</taxon>
        <taxon>Viridiplantae</taxon>
        <taxon>Streptophyta</taxon>
        <taxon>Embryophyta</taxon>
        <taxon>Tracheophyta</taxon>
        <taxon>Spermatophyta</taxon>
        <taxon>Magnoliopsida</taxon>
        <taxon>Liliopsida</taxon>
        <taxon>Poales</taxon>
        <taxon>Poaceae</taxon>
        <taxon>PACMAD clade</taxon>
        <taxon>Arundinoideae</taxon>
        <taxon>Arundineae</taxon>
        <taxon>Arundo</taxon>
    </lineage>
</organism>
<reference evidence="1" key="1">
    <citation type="submission" date="2014-09" db="EMBL/GenBank/DDBJ databases">
        <authorList>
            <person name="Magalhaes I.L.F."/>
            <person name="Oliveira U."/>
            <person name="Santos F.R."/>
            <person name="Vidigal T.H.D.A."/>
            <person name="Brescovit A.D."/>
            <person name="Santos A.J."/>
        </authorList>
    </citation>
    <scope>NUCLEOTIDE SEQUENCE</scope>
    <source>
        <tissue evidence="1">Shoot tissue taken approximately 20 cm above the soil surface</tissue>
    </source>
</reference>
<proteinExistence type="predicted"/>
<protein>
    <submittedName>
        <fullName evidence="1">Uncharacterized protein</fullName>
    </submittedName>
</protein>
<evidence type="ECO:0000313" key="1">
    <source>
        <dbReference type="EMBL" id="JAD22221.1"/>
    </source>
</evidence>
<reference evidence="1" key="2">
    <citation type="journal article" date="2015" name="Data Brief">
        <title>Shoot transcriptome of the giant reed, Arundo donax.</title>
        <authorList>
            <person name="Barrero R.A."/>
            <person name="Guerrero F.D."/>
            <person name="Moolhuijzen P."/>
            <person name="Goolsby J.A."/>
            <person name="Tidwell J."/>
            <person name="Bellgard S.E."/>
            <person name="Bellgard M.I."/>
        </authorList>
    </citation>
    <scope>NUCLEOTIDE SEQUENCE</scope>
    <source>
        <tissue evidence="1">Shoot tissue taken approximately 20 cm above the soil surface</tissue>
    </source>
</reference>
<accession>A0A0A8Y7S9</accession>
<dbReference type="AlphaFoldDB" id="A0A0A8Y7S9"/>
<dbReference type="EMBL" id="GBRH01275674">
    <property type="protein sequence ID" value="JAD22221.1"/>
    <property type="molecule type" value="Transcribed_RNA"/>
</dbReference>
<name>A0A0A8Y7S9_ARUDO</name>
<sequence length="16" mass="1965">MMLLGHLMYTKEQLTR</sequence>